<dbReference type="Gene3D" id="1.10.45.10">
    <property type="entry name" value="Vanillyl-alcohol Oxidase, Chain A, domain 4"/>
    <property type="match status" value="1"/>
</dbReference>
<accession>A0ABU2DT13</accession>
<dbReference type="InterPro" id="IPR016169">
    <property type="entry name" value="FAD-bd_PCMH_sub2"/>
</dbReference>
<keyword evidence="1" id="KW-0560">Oxidoreductase</keyword>
<gene>
    <name evidence="3" type="ORF">RIL96_07620</name>
</gene>
<dbReference type="InterPro" id="IPR016171">
    <property type="entry name" value="Vanillyl_alc_oxidase_C-sub2"/>
</dbReference>
<reference evidence="3 4" key="1">
    <citation type="submission" date="2023-09" db="EMBL/GenBank/DDBJ databases">
        <title>Description of three actinobacteria isolated from air of manufacturing shop in a pharmaceutical factory.</title>
        <authorList>
            <person name="Zhang D.-F."/>
        </authorList>
    </citation>
    <scope>NUCLEOTIDE SEQUENCE [LARGE SCALE GENOMIC DNA]</scope>
    <source>
        <strain evidence="3 4">LY-0111</strain>
    </source>
</reference>
<protein>
    <submittedName>
        <fullName evidence="3">D-arabinono-1,4-lactone oxidase</fullName>
    </submittedName>
</protein>
<dbReference type="InterPro" id="IPR036318">
    <property type="entry name" value="FAD-bd_PCMH-like_sf"/>
</dbReference>
<dbReference type="Pfam" id="PF01565">
    <property type="entry name" value="FAD_binding_4"/>
    <property type="match status" value="1"/>
</dbReference>
<dbReference type="Gene3D" id="3.30.43.10">
    <property type="entry name" value="Uridine Diphospho-n-acetylenolpyruvylglucosamine Reductase, domain 2"/>
    <property type="match status" value="1"/>
</dbReference>
<dbReference type="PANTHER" id="PTHR43762:SF1">
    <property type="entry name" value="D-ARABINONO-1,4-LACTONE OXIDASE"/>
    <property type="match status" value="1"/>
</dbReference>
<dbReference type="InterPro" id="IPR010031">
    <property type="entry name" value="FAD_lactone_oxidase-like"/>
</dbReference>
<name>A0ABU2DT13_9MICC</name>
<dbReference type="InterPro" id="IPR006094">
    <property type="entry name" value="Oxid_FAD_bind_N"/>
</dbReference>
<dbReference type="SUPFAM" id="SSF56176">
    <property type="entry name" value="FAD-binding/transporter-associated domain-like"/>
    <property type="match status" value="1"/>
</dbReference>
<comment type="caution">
    <text evidence="3">The sequence shown here is derived from an EMBL/GenBank/DDBJ whole genome shotgun (WGS) entry which is preliminary data.</text>
</comment>
<evidence type="ECO:0000313" key="4">
    <source>
        <dbReference type="Proteomes" id="UP001251870"/>
    </source>
</evidence>
<dbReference type="PANTHER" id="PTHR43762">
    <property type="entry name" value="L-GULONOLACTONE OXIDASE"/>
    <property type="match status" value="1"/>
</dbReference>
<dbReference type="InterPro" id="IPR016166">
    <property type="entry name" value="FAD-bd_PCMH"/>
</dbReference>
<dbReference type="InterPro" id="IPR016167">
    <property type="entry name" value="FAD-bd_PCMH_sub1"/>
</dbReference>
<dbReference type="Pfam" id="PF04030">
    <property type="entry name" value="ALO"/>
    <property type="match status" value="1"/>
</dbReference>
<dbReference type="PIRSF" id="PIRSF000136">
    <property type="entry name" value="LGO_GLO"/>
    <property type="match status" value="1"/>
</dbReference>
<organism evidence="3 4">
    <name type="scientific">Nesterenkonia aerolata</name>
    <dbReference type="NCBI Taxonomy" id="3074079"/>
    <lineage>
        <taxon>Bacteria</taxon>
        <taxon>Bacillati</taxon>
        <taxon>Actinomycetota</taxon>
        <taxon>Actinomycetes</taxon>
        <taxon>Micrococcales</taxon>
        <taxon>Micrococcaceae</taxon>
        <taxon>Nesterenkonia</taxon>
    </lineage>
</organism>
<keyword evidence="4" id="KW-1185">Reference proteome</keyword>
<dbReference type="RefSeq" id="WP_310548426.1">
    <property type="nucleotide sequence ID" value="NZ_JAVKGR010000007.1"/>
</dbReference>
<dbReference type="Gene3D" id="3.30.70.2520">
    <property type="match status" value="1"/>
</dbReference>
<feature type="domain" description="FAD-binding PCMH-type" evidence="2">
    <location>
        <begin position="14"/>
        <end position="183"/>
    </location>
</feature>
<dbReference type="PROSITE" id="PS51387">
    <property type="entry name" value="FAD_PCMH"/>
    <property type="match status" value="1"/>
</dbReference>
<evidence type="ECO:0000259" key="2">
    <source>
        <dbReference type="PROSITE" id="PS51387"/>
    </source>
</evidence>
<dbReference type="Proteomes" id="UP001251870">
    <property type="component" value="Unassembled WGS sequence"/>
</dbReference>
<dbReference type="NCBIfam" id="TIGR01679">
    <property type="entry name" value="bact_FAD_ox"/>
    <property type="match status" value="1"/>
</dbReference>
<dbReference type="EMBL" id="JAVKGR010000007">
    <property type="protein sequence ID" value="MDR8019435.1"/>
    <property type="molecule type" value="Genomic_DNA"/>
</dbReference>
<sequence length="436" mass="48483">MNSTPIWRNWSRLESARPHRVITPHTEAALVRQVRAALQSGERVKVIGSGHSFTGIAVAPQVQVDLHRLTGIIDVDVAARRVRLRAGTPLWQIPGLLEPYGLAMENLGDIDRQTIAGAVSTGTHGTGFAYASISSQVIGMRMLTGTGELLDVDGSDPELLDALRVGLGAFGIILEVTLQCVEAFDLHIIERLEPFDTVVSEWRQRVQQVDHLEFYWFGHSDQVLTKTSHRVAPGERERTPRSPLRRTVEDELLSNAGFAALCRAGQAVPRAVPQINRLCTAVWGGRDEVRASHEIFATSRRVRFTETEQAVPVEHTAEVMGRLRSLFREQGWASSFPLEVRVAAADSAWLSTSAGRESLYIAAHQHIGQQYEQYFAAVSDVLADFQARPHWGKLHTLDAAALRRLYPRFDDALDLRERLDPARAFSNPYLERVLGA</sequence>
<proteinExistence type="predicted"/>
<evidence type="ECO:0000313" key="3">
    <source>
        <dbReference type="EMBL" id="MDR8019435.1"/>
    </source>
</evidence>
<evidence type="ECO:0000256" key="1">
    <source>
        <dbReference type="ARBA" id="ARBA00023002"/>
    </source>
</evidence>
<dbReference type="Gene3D" id="3.30.465.10">
    <property type="match status" value="1"/>
</dbReference>
<dbReference type="InterPro" id="IPR007173">
    <property type="entry name" value="ALO_C"/>
</dbReference>